<protein>
    <submittedName>
        <fullName evidence="1">Uncharacterized protein</fullName>
    </submittedName>
</protein>
<reference evidence="2" key="1">
    <citation type="submission" date="2013-02" db="EMBL/GenBank/DDBJ databases">
        <authorList>
            <person name="Hughes D."/>
        </authorList>
    </citation>
    <scope>NUCLEOTIDE SEQUENCE</scope>
    <source>
        <strain>Durham</strain>
        <strain evidence="2">NC isolate 2 -- Noor lab</strain>
    </source>
</reference>
<dbReference type="HOGENOM" id="CLU_1850170_0_0_1"/>
<evidence type="ECO:0000313" key="1">
    <source>
        <dbReference type="EnsemblMetazoa" id="MESCA002459-PA"/>
    </source>
</evidence>
<proteinExistence type="predicted"/>
<dbReference type="Proteomes" id="UP000015102">
    <property type="component" value="Unassembled WGS sequence"/>
</dbReference>
<dbReference type="STRING" id="36166.T1GGE1"/>
<name>T1GGE1_MEGSC</name>
<dbReference type="EMBL" id="CAQQ02084534">
    <property type="status" value="NOT_ANNOTATED_CDS"/>
    <property type="molecule type" value="Genomic_DNA"/>
</dbReference>
<reference evidence="1" key="2">
    <citation type="submission" date="2015-06" db="UniProtKB">
        <authorList>
            <consortium name="EnsemblMetazoa"/>
        </authorList>
    </citation>
    <scope>IDENTIFICATION</scope>
</reference>
<dbReference type="PANTHER" id="PTHR21356:SF1">
    <property type="entry name" value="ARMADILLO REPEAT-CONTAINING PROTEIN 2"/>
    <property type="match status" value="1"/>
</dbReference>
<dbReference type="PANTHER" id="PTHR21356">
    <property type="entry name" value="ARMADILLO REPEAT CONTAINING 2"/>
    <property type="match status" value="1"/>
</dbReference>
<sequence length="139" mass="15480">MFFTKDNFVDCQDNFNKRLCVHGAIQLMVLHLQIINEFASINKLKGPPLHALYQLSAALRTLASISLMDSTFCSNNDDKDKYVGLDLACPHLIKAAEIAFGEVELQSNIVRTLSVFSENEACLEILSNFPDKIGILFGN</sequence>
<dbReference type="InterPro" id="IPR038905">
    <property type="entry name" value="ARMC2"/>
</dbReference>
<organism evidence="1 2">
    <name type="scientific">Megaselia scalaris</name>
    <name type="common">Humpbacked fly</name>
    <name type="synonym">Phora scalaris</name>
    <dbReference type="NCBI Taxonomy" id="36166"/>
    <lineage>
        <taxon>Eukaryota</taxon>
        <taxon>Metazoa</taxon>
        <taxon>Ecdysozoa</taxon>
        <taxon>Arthropoda</taxon>
        <taxon>Hexapoda</taxon>
        <taxon>Insecta</taxon>
        <taxon>Pterygota</taxon>
        <taxon>Neoptera</taxon>
        <taxon>Endopterygota</taxon>
        <taxon>Diptera</taxon>
        <taxon>Brachycera</taxon>
        <taxon>Muscomorpha</taxon>
        <taxon>Platypezoidea</taxon>
        <taxon>Phoridae</taxon>
        <taxon>Megaseliini</taxon>
        <taxon>Megaselia</taxon>
    </lineage>
</organism>
<accession>T1GGE1</accession>
<dbReference type="EnsemblMetazoa" id="MESCA002459-RA">
    <property type="protein sequence ID" value="MESCA002459-PA"/>
    <property type="gene ID" value="MESCA002459"/>
</dbReference>
<dbReference type="GO" id="GO:0044782">
    <property type="term" value="P:cilium organization"/>
    <property type="evidence" value="ECO:0007669"/>
    <property type="project" value="TreeGrafter"/>
</dbReference>
<dbReference type="AlphaFoldDB" id="T1GGE1"/>
<evidence type="ECO:0000313" key="2">
    <source>
        <dbReference type="Proteomes" id="UP000015102"/>
    </source>
</evidence>
<dbReference type="EMBL" id="CAQQ02084535">
    <property type="status" value="NOT_ANNOTATED_CDS"/>
    <property type="molecule type" value="Genomic_DNA"/>
</dbReference>
<keyword evidence="2" id="KW-1185">Reference proteome</keyword>